<dbReference type="EMBL" id="GEDG01032171">
    <property type="protein sequence ID" value="JAP10960.1"/>
    <property type="molecule type" value="Transcribed_RNA"/>
</dbReference>
<sequence>MSLSSNSSSVYAELPKVWSKHLTYSLKSLTDSFIPSKPMFFKLSVLKFIVREYTNSIFKLI</sequence>
<reference evidence="1" key="1">
    <citation type="submission" date="2015-12" db="EMBL/GenBank/DDBJ databases">
        <title>Gene expression during late stages of embryo sac development: a critical building block for successful pollen-pistil interactions.</title>
        <authorList>
            <person name="Liu Y."/>
            <person name="Joly V."/>
            <person name="Sabar M."/>
            <person name="Matton D.P."/>
        </authorList>
    </citation>
    <scope>NUCLEOTIDE SEQUENCE</scope>
</reference>
<organism evidence="1">
    <name type="scientific">Solanum chacoense</name>
    <name type="common">Chaco potato</name>
    <dbReference type="NCBI Taxonomy" id="4108"/>
    <lineage>
        <taxon>Eukaryota</taxon>
        <taxon>Viridiplantae</taxon>
        <taxon>Streptophyta</taxon>
        <taxon>Embryophyta</taxon>
        <taxon>Tracheophyta</taxon>
        <taxon>Spermatophyta</taxon>
        <taxon>Magnoliopsida</taxon>
        <taxon>eudicotyledons</taxon>
        <taxon>Gunneridae</taxon>
        <taxon>Pentapetalae</taxon>
        <taxon>asterids</taxon>
        <taxon>lamiids</taxon>
        <taxon>Solanales</taxon>
        <taxon>Solanaceae</taxon>
        <taxon>Solanoideae</taxon>
        <taxon>Solaneae</taxon>
        <taxon>Solanum</taxon>
    </lineage>
</organism>
<evidence type="ECO:0000313" key="1">
    <source>
        <dbReference type="EMBL" id="JAP10960.1"/>
    </source>
</evidence>
<name>A0A0V0GU41_SOLCH</name>
<protein>
    <submittedName>
        <fullName evidence="1">Putative ovule protein</fullName>
    </submittedName>
</protein>
<dbReference type="AlphaFoldDB" id="A0A0V0GU41"/>
<proteinExistence type="predicted"/>
<accession>A0A0V0GU41</accession>